<dbReference type="Proteomes" id="UP000244338">
    <property type="component" value="Unassembled WGS sequence"/>
</dbReference>
<evidence type="ECO:0000313" key="11">
    <source>
        <dbReference type="Proteomes" id="UP000244338"/>
    </source>
</evidence>
<dbReference type="InterPro" id="IPR004789">
    <property type="entry name" value="Acetalactate_synth_ssu"/>
</dbReference>
<keyword evidence="5 8" id="KW-0028">Amino-acid biosynthesis</keyword>
<dbReference type="UniPathway" id="UPA00049">
    <property type="reaction ID" value="UER00059"/>
</dbReference>
<dbReference type="PANTHER" id="PTHR30239">
    <property type="entry name" value="ACETOLACTATE SYNTHASE SMALL SUBUNIT"/>
    <property type="match status" value="1"/>
</dbReference>
<evidence type="ECO:0000256" key="6">
    <source>
        <dbReference type="ARBA" id="ARBA00023304"/>
    </source>
</evidence>
<comment type="catalytic activity">
    <reaction evidence="7 8">
        <text>2 pyruvate + H(+) = (2S)-2-acetolactate + CO2</text>
        <dbReference type="Rhea" id="RHEA:25249"/>
        <dbReference type="ChEBI" id="CHEBI:15361"/>
        <dbReference type="ChEBI" id="CHEBI:15378"/>
        <dbReference type="ChEBI" id="CHEBI:16526"/>
        <dbReference type="ChEBI" id="CHEBI:58476"/>
        <dbReference type="EC" id="2.2.1.6"/>
    </reaction>
</comment>
<dbReference type="GO" id="GO:0003984">
    <property type="term" value="F:acetolactate synthase activity"/>
    <property type="evidence" value="ECO:0007669"/>
    <property type="project" value="UniProtKB-UniRule"/>
</dbReference>
<dbReference type="PROSITE" id="PS51671">
    <property type="entry name" value="ACT"/>
    <property type="match status" value="1"/>
</dbReference>
<feature type="domain" description="ACT" evidence="9">
    <location>
        <begin position="4"/>
        <end position="79"/>
    </location>
</feature>
<dbReference type="InterPro" id="IPR019455">
    <property type="entry name" value="Acetolactate_synth_ssu_C"/>
</dbReference>
<dbReference type="FunFam" id="3.30.70.1150:FF:000001">
    <property type="entry name" value="Acetolactate synthase small subunit"/>
    <property type="match status" value="1"/>
</dbReference>
<reference evidence="11" key="1">
    <citation type="journal article" date="2018" name="Sci. Rep.">
        <title>Lignite coal burning seam in the remote Altai Mountains harbors a hydrogen-driven thermophilic microbial community.</title>
        <authorList>
            <person name="Kadnikov V.V."/>
            <person name="Mardanov A.V."/>
            <person name="Ivasenko D.A."/>
            <person name="Antsiferov D.V."/>
            <person name="Beletsky A.V."/>
            <person name="Karnachuk O.V."/>
            <person name="Ravin N.V."/>
        </authorList>
    </citation>
    <scope>NUCLEOTIDE SEQUENCE [LARGE SCALE GENOMIC DNA]</scope>
</reference>
<dbReference type="FunFam" id="3.30.70.260:FF:000001">
    <property type="entry name" value="Acetolactate synthase, small subunit"/>
    <property type="match status" value="1"/>
</dbReference>
<evidence type="ECO:0000313" key="10">
    <source>
        <dbReference type="EMBL" id="PTQ56907.1"/>
    </source>
</evidence>
<dbReference type="NCBIfam" id="TIGR00119">
    <property type="entry name" value="acolac_sm"/>
    <property type="match status" value="1"/>
</dbReference>
<evidence type="ECO:0000259" key="9">
    <source>
        <dbReference type="PROSITE" id="PS51671"/>
    </source>
</evidence>
<dbReference type="SUPFAM" id="SSF55021">
    <property type="entry name" value="ACT-like"/>
    <property type="match status" value="2"/>
</dbReference>
<evidence type="ECO:0000256" key="4">
    <source>
        <dbReference type="ARBA" id="ARBA00011744"/>
    </source>
</evidence>
<accession>A0A2R6Y2I7</accession>
<dbReference type="Pfam" id="PF22629">
    <property type="entry name" value="ACT_AHAS_ss"/>
    <property type="match status" value="1"/>
</dbReference>
<evidence type="ECO:0000256" key="8">
    <source>
        <dbReference type="RuleBase" id="RU368092"/>
    </source>
</evidence>
<gene>
    <name evidence="10" type="ORF">BSOLF_2468</name>
</gene>
<comment type="function">
    <text evidence="8">Catalyzes the conversion of 2 pyruvate molecules into acetolactate in the first common step of the biosynthetic pathway of the branched-amino acids such as leucine, isoleucine, and valine.</text>
</comment>
<organism evidence="10 11">
    <name type="scientific">Candidatus Carbonibacillus altaicus</name>
    <dbReference type="NCBI Taxonomy" id="2163959"/>
    <lineage>
        <taxon>Bacteria</taxon>
        <taxon>Bacillati</taxon>
        <taxon>Bacillota</taxon>
        <taxon>Bacilli</taxon>
        <taxon>Bacillales</taxon>
        <taxon>Candidatus Carbonibacillus</taxon>
    </lineage>
</organism>
<dbReference type="EMBL" id="PEBX01000016">
    <property type="protein sequence ID" value="PTQ56907.1"/>
    <property type="molecule type" value="Genomic_DNA"/>
</dbReference>
<comment type="pathway">
    <text evidence="1 8">Amino-acid biosynthesis; L-isoleucine biosynthesis; L-isoleucine from 2-oxobutanoate: step 1/4.</text>
</comment>
<comment type="subunit">
    <text evidence="4 8">Dimer of large and small chains.</text>
</comment>
<dbReference type="PANTHER" id="PTHR30239:SF0">
    <property type="entry name" value="ACETOLACTATE SYNTHASE SMALL SUBUNIT 1, CHLOROPLASTIC"/>
    <property type="match status" value="1"/>
</dbReference>
<protein>
    <recommendedName>
        <fullName evidence="8">Acetolactate synthase small subunit</fullName>
        <shortName evidence="8">AHAS</shortName>
        <shortName evidence="8">ALS</shortName>
        <ecNumber evidence="8">2.2.1.6</ecNumber>
    </recommendedName>
    <alternativeName>
        <fullName evidence="8">Acetohydroxy-acid synthase small subunit</fullName>
    </alternativeName>
</protein>
<dbReference type="InterPro" id="IPR045865">
    <property type="entry name" value="ACT-like_dom_sf"/>
</dbReference>
<dbReference type="AlphaFoldDB" id="A0A2R6Y2I7"/>
<comment type="caution">
    <text evidence="10">The sequence shown here is derived from an EMBL/GenBank/DDBJ whole genome shotgun (WGS) entry which is preliminary data.</text>
</comment>
<comment type="pathway">
    <text evidence="2 8">Amino-acid biosynthesis; L-valine biosynthesis; L-valine from pyruvate: step 1/4.</text>
</comment>
<name>A0A2R6Y2I7_9BACL</name>
<dbReference type="EC" id="2.2.1.6" evidence="8"/>
<evidence type="ECO:0000256" key="2">
    <source>
        <dbReference type="ARBA" id="ARBA00005025"/>
    </source>
</evidence>
<dbReference type="InterPro" id="IPR002912">
    <property type="entry name" value="ACT_dom"/>
</dbReference>
<dbReference type="InterPro" id="IPR054480">
    <property type="entry name" value="AHAS_small-like_ACT"/>
</dbReference>
<evidence type="ECO:0000256" key="3">
    <source>
        <dbReference type="ARBA" id="ARBA00006341"/>
    </source>
</evidence>
<dbReference type="Gene3D" id="3.30.70.260">
    <property type="match status" value="1"/>
</dbReference>
<keyword evidence="6 8" id="KW-0100">Branched-chain amino acid biosynthesis</keyword>
<keyword evidence="8" id="KW-0808">Transferase</keyword>
<dbReference type="NCBIfam" id="NF008864">
    <property type="entry name" value="PRK11895.1"/>
    <property type="match status" value="1"/>
</dbReference>
<dbReference type="GO" id="GO:0005829">
    <property type="term" value="C:cytosol"/>
    <property type="evidence" value="ECO:0007669"/>
    <property type="project" value="TreeGrafter"/>
</dbReference>
<dbReference type="GO" id="GO:1990610">
    <property type="term" value="F:acetolactate synthase regulator activity"/>
    <property type="evidence" value="ECO:0007669"/>
    <property type="project" value="UniProtKB-UniRule"/>
</dbReference>
<dbReference type="GO" id="GO:0009097">
    <property type="term" value="P:isoleucine biosynthetic process"/>
    <property type="evidence" value="ECO:0007669"/>
    <property type="project" value="UniProtKB-UniRule"/>
</dbReference>
<dbReference type="GO" id="GO:0009099">
    <property type="term" value="P:L-valine biosynthetic process"/>
    <property type="evidence" value="ECO:0007669"/>
    <property type="project" value="UniProtKB-UniRule"/>
</dbReference>
<dbReference type="InterPro" id="IPR027271">
    <property type="entry name" value="Acetolactate_synth/TF_NikR_C"/>
</dbReference>
<evidence type="ECO:0000256" key="7">
    <source>
        <dbReference type="ARBA" id="ARBA00048670"/>
    </source>
</evidence>
<dbReference type="InterPro" id="IPR039557">
    <property type="entry name" value="AHAS_ACT"/>
</dbReference>
<comment type="similarity">
    <text evidence="3 8">Belongs to the acetolactate synthase small subunit family.</text>
</comment>
<dbReference type="Gene3D" id="3.30.70.1150">
    <property type="entry name" value="ACT-like. Chain A, domain 2"/>
    <property type="match status" value="1"/>
</dbReference>
<evidence type="ECO:0000256" key="5">
    <source>
        <dbReference type="ARBA" id="ARBA00022605"/>
    </source>
</evidence>
<sequence length="174" mass="19392">MKQVLSLLVRDQAGVLNRISGLFLRRGYNIEAITVGKSERVGLSRMTIVVEVEDNRAREQVKKQLHKQIDVIKVSDLTDRPMVARELALIRVSAAAQERSEINHLIEPFRARILDVGKASVTIEVTGGNDKIEALIELLRPYGIREIARTGLTALGREQLERSSEQEAAEASLV</sequence>
<evidence type="ECO:0000256" key="1">
    <source>
        <dbReference type="ARBA" id="ARBA00004974"/>
    </source>
</evidence>
<dbReference type="UniPathway" id="UPA00047">
    <property type="reaction ID" value="UER00055"/>
</dbReference>
<proteinExistence type="inferred from homology"/>
<dbReference type="CDD" id="cd04878">
    <property type="entry name" value="ACT_AHAS"/>
    <property type="match status" value="1"/>
</dbReference>
<dbReference type="Pfam" id="PF10369">
    <property type="entry name" value="ALS_ss_C"/>
    <property type="match status" value="1"/>
</dbReference>